<dbReference type="KEGG" id="tca:103313528"/>
<dbReference type="Proteomes" id="UP000007266">
    <property type="component" value="Linkage group 7"/>
</dbReference>
<reference evidence="4 5" key="2">
    <citation type="journal article" date="2010" name="Nucleic Acids Res.">
        <title>BeetleBase in 2010: revisions to provide comprehensive genomic information for Tribolium castaneum.</title>
        <authorList>
            <person name="Kim H.S."/>
            <person name="Murphy T."/>
            <person name="Xia J."/>
            <person name="Caragea D."/>
            <person name="Park Y."/>
            <person name="Beeman R.W."/>
            <person name="Lorenzen M.D."/>
            <person name="Butcher S."/>
            <person name="Manak J.R."/>
            <person name="Brown S.J."/>
        </authorList>
    </citation>
    <scope>GENOME REANNOTATION</scope>
    <source>
        <strain evidence="4 5">Georgia GA2</strain>
    </source>
</reference>
<dbReference type="HOGENOM" id="CLU_067915_2_0_1"/>
<dbReference type="PhylomeDB" id="D6WRU3"/>
<dbReference type="GO" id="GO:0006357">
    <property type="term" value="P:regulation of transcription by RNA polymerase II"/>
    <property type="evidence" value="ECO:0000318"/>
    <property type="project" value="GO_Central"/>
</dbReference>
<dbReference type="SMART" id="SM00595">
    <property type="entry name" value="MADF"/>
    <property type="match status" value="1"/>
</dbReference>
<keyword evidence="5" id="KW-1185">Reference proteome</keyword>
<dbReference type="InterPro" id="IPR039353">
    <property type="entry name" value="TF_Adf1"/>
</dbReference>
<evidence type="ECO:0000259" key="3">
    <source>
        <dbReference type="PROSITE" id="PS51031"/>
    </source>
</evidence>
<evidence type="ECO:0000259" key="2">
    <source>
        <dbReference type="PROSITE" id="PS51029"/>
    </source>
</evidence>
<dbReference type="Pfam" id="PF02944">
    <property type="entry name" value="BESS"/>
    <property type="match status" value="1"/>
</dbReference>
<organism evidence="4 5">
    <name type="scientific">Tribolium castaneum</name>
    <name type="common">Red flour beetle</name>
    <dbReference type="NCBI Taxonomy" id="7070"/>
    <lineage>
        <taxon>Eukaryota</taxon>
        <taxon>Metazoa</taxon>
        <taxon>Ecdysozoa</taxon>
        <taxon>Arthropoda</taxon>
        <taxon>Hexapoda</taxon>
        <taxon>Insecta</taxon>
        <taxon>Pterygota</taxon>
        <taxon>Neoptera</taxon>
        <taxon>Endopterygota</taxon>
        <taxon>Coleoptera</taxon>
        <taxon>Polyphaga</taxon>
        <taxon>Cucujiformia</taxon>
        <taxon>Tenebrionidae</taxon>
        <taxon>Tenebrionidae incertae sedis</taxon>
        <taxon>Tribolium</taxon>
    </lineage>
</organism>
<evidence type="ECO:0000313" key="5">
    <source>
        <dbReference type="Proteomes" id="UP000007266"/>
    </source>
</evidence>
<accession>D6WRU3</accession>
<dbReference type="Pfam" id="PF10545">
    <property type="entry name" value="MADF_DNA_bdg"/>
    <property type="match status" value="1"/>
</dbReference>
<feature type="domain" description="BESS" evidence="3">
    <location>
        <begin position="170"/>
        <end position="209"/>
    </location>
</feature>
<proteinExistence type="predicted"/>
<dbReference type="PROSITE" id="PS51031">
    <property type="entry name" value="BESS"/>
    <property type="match status" value="1"/>
</dbReference>
<dbReference type="PANTHER" id="PTHR12243">
    <property type="entry name" value="MADF DOMAIN TRANSCRIPTION FACTOR"/>
    <property type="match status" value="1"/>
</dbReference>
<gene>
    <name evidence="4" type="primary">AUGUSTUS-3.0.2_09316</name>
    <name evidence="4" type="ORF">TcasGA2_TC009316</name>
</gene>
<keyword evidence="1" id="KW-0539">Nucleus</keyword>
<dbReference type="OrthoDB" id="6616165at2759"/>
<reference evidence="4 5" key="1">
    <citation type="journal article" date="2008" name="Nature">
        <title>The genome of the model beetle and pest Tribolium castaneum.</title>
        <authorList>
            <consortium name="Tribolium Genome Sequencing Consortium"/>
            <person name="Richards S."/>
            <person name="Gibbs R.A."/>
            <person name="Weinstock G.M."/>
            <person name="Brown S.J."/>
            <person name="Denell R."/>
            <person name="Beeman R.W."/>
            <person name="Gibbs R."/>
            <person name="Beeman R.W."/>
            <person name="Brown S.J."/>
            <person name="Bucher G."/>
            <person name="Friedrich M."/>
            <person name="Grimmelikhuijzen C.J."/>
            <person name="Klingler M."/>
            <person name="Lorenzen M."/>
            <person name="Richards S."/>
            <person name="Roth S."/>
            <person name="Schroder R."/>
            <person name="Tautz D."/>
            <person name="Zdobnov E.M."/>
            <person name="Muzny D."/>
            <person name="Gibbs R.A."/>
            <person name="Weinstock G.M."/>
            <person name="Attaway T."/>
            <person name="Bell S."/>
            <person name="Buhay C.J."/>
            <person name="Chandrabose M.N."/>
            <person name="Chavez D."/>
            <person name="Clerk-Blankenburg K.P."/>
            <person name="Cree A."/>
            <person name="Dao M."/>
            <person name="Davis C."/>
            <person name="Chacko J."/>
            <person name="Dinh H."/>
            <person name="Dugan-Rocha S."/>
            <person name="Fowler G."/>
            <person name="Garner T.T."/>
            <person name="Garnes J."/>
            <person name="Gnirke A."/>
            <person name="Hawes A."/>
            <person name="Hernandez J."/>
            <person name="Hines S."/>
            <person name="Holder M."/>
            <person name="Hume J."/>
            <person name="Jhangiani S.N."/>
            <person name="Joshi V."/>
            <person name="Khan Z.M."/>
            <person name="Jackson L."/>
            <person name="Kovar C."/>
            <person name="Kowis A."/>
            <person name="Lee S."/>
            <person name="Lewis L.R."/>
            <person name="Margolis J."/>
            <person name="Morgan M."/>
            <person name="Nazareth L.V."/>
            <person name="Nguyen N."/>
            <person name="Okwuonu G."/>
            <person name="Parker D."/>
            <person name="Richards S."/>
            <person name="Ruiz S.J."/>
            <person name="Santibanez J."/>
            <person name="Savard J."/>
            <person name="Scherer S.E."/>
            <person name="Schneider B."/>
            <person name="Sodergren E."/>
            <person name="Tautz D."/>
            <person name="Vattahil S."/>
            <person name="Villasana D."/>
            <person name="White C.S."/>
            <person name="Wright R."/>
            <person name="Park Y."/>
            <person name="Beeman R.W."/>
            <person name="Lord J."/>
            <person name="Oppert B."/>
            <person name="Lorenzen M."/>
            <person name="Brown S."/>
            <person name="Wang L."/>
            <person name="Savard J."/>
            <person name="Tautz D."/>
            <person name="Richards S."/>
            <person name="Weinstock G."/>
            <person name="Gibbs R.A."/>
            <person name="Liu Y."/>
            <person name="Worley K."/>
            <person name="Weinstock G."/>
            <person name="Elsik C.G."/>
            <person name="Reese J.T."/>
            <person name="Elhaik E."/>
            <person name="Landan G."/>
            <person name="Graur D."/>
            <person name="Arensburger P."/>
            <person name="Atkinson P."/>
            <person name="Beeman R.W."/>
            <person name="Beidler J."/>
            <person name="Brown S.J."/>
            <person name="Demuth J.P."/>
            <person name="Drury D.W."/>
            <person name="Du Y.Z."/>
            <person name="Fujiwara H."/>
            <person name="Lorenzen M."/>
            <person name="Maselli V."/>
            <person name="Osanai M."/>
            <person name="Park Y."/>
            <person name="Robertson H.M."/>
            <person name="Tu Z."/>
            <person name="Wang J.J."/>
            <person name="Wang S."/>
            <person name="Richards S."/>
            <person name="Song H."/>
            <person name="Zhang L."/>
            <person name="Sodergren E."/>
            <person name="Werner D."/>
            <person name="Stanke M."/>
            <person name="Morgenstern B."/>
            <person name="Solovyev V."/>
            <person name="Kosarev P."/>
            <person name="Brown G."/>
            <person name="Chen H.C."/>
            <person name="Ermolaeva O."/>
            <person name="Hlavina W."/>
            <person name="Kapustin Y."/>
            <person name="Kiryutin B."/>
            <person name="Kitts P."/>
            <person name="Maglott D."/>
            <person name="Pruitt K."/>
            <person name="Sapojnikov V."/>
            <person name="Souvorov A."/>
            <person name="Mackey A.J."/>
            <person name="Waterhouse R.M."/>
            <person name="Wyder S."/>
            <person name="Zdobnov E.M."/>
            <person name="Zdobnov E.M."/>
            <person name="Wyder S."/>
            <person name="Kriventseva E.V."/>
            <person name="Kadowaki T."/>
            <person name="Bork P."/>
            <person name="Aranda M."/>
            <person name="Bao R."/>
            <person name="Beermann A."/>
            <person name="Berns N."/>
            <person name="Bolognesi R."/>
            <person name="Bonneton F."/>
            <person name="Bopp D."/>
            <person name="Brown S.J."/>
            <person name="Bucher G."/>
            <person name="Butts T."/>
            <person name="Chaumot A."/>
            <person name="Denell R.E."/>
            <person name="Ferrier D.E."/>
            <person name="Friedrich M."/>
            <person name="Gordon C.M."/>
            <person name="Jindra M."/>
            <person name="Klingler M."/>
            <person name="Lan Q."/>
            <person name="Lattorff H.M."/>
            <person name="Laudet V."/>
            <person name="von Levetsow C."/>
            <person name="Liu Z."/>
            <person name="Lutz R."/>
            <person name="Lynch J.A."/>
            <person name="da Fonseca R.N."/>
            <person name="Posnien N."/>
            <person name="Reuter R."/>
            <person name="Roth S."/>
            <person name="Savard J."/>
            <person name="Schinko J.B."/>
            <person name="Schmitt C."/>
            <person name="Schoppmeier M."/>
            <person name="Schroder R."/>
            <person name="Shippy T.D."/>
            <person name="Simonnet F."/>
            <person name="Marques-Souza H."/>
            <person name="Tautz D."/>
            <person name="Tomoyasu Y."/>
            <person name="Trauner J."/>
            <person name="Van der Zee M."/>
            <person name="Vervoort M."/>
            <person name="Wittkopp N."/>
            <person name="Wimmer E.A."/>
            <person name="Yang X."/>
            <person name="Jones A.K."/>
            <person name="Sattelle D.B."/>
            <person name="Ebert P.R."/>
            <person name="Nelson D."/>
            <person name="Scott J.G."/>
            <person name="Beeman R.W."/>
            <person name="Muthukrishnan S."/>
            <person name="Kramer K.J."/>
            <person name="Arakane Y."/>
            <person name="Beeman R.W."/>
            <person name="Zhu Q."/>
            <person name="Hogenkamp D."/>
            <person name="Dixit R."/>
            <person name="Oppert B."/>
            <person name="Jiang H."/>
            <person name="Zou Z."/>
            <person name="Marshall J."/>
            <person name="Elpidina E."/>
            <person name="Vinokurov K."/>
            <person name="Oppert C."/>
            <person name="Zou Z."/>
            <person name="Evans J."/>
            <person name="Lu Z."/>
            <person name="Zhao P."/>
            <person name="Sumathipala N."/>
            <person name="Altincicek B."/>
            <person name="Vilcinskas A."/>
            <person name="Williams M."/>
            <person name="Hultmark D."/>
            <person name="Hetru C."/>
            <person name="Jiang H."/>
            <person name="Grimmelikhuijzen C.J."/>
            <person name="Hauser F."/>
            <person name="Cazzamali G."/>
            <person name="Williamson M."/>
            <person name="Park Y."/>
            <person name="Li B."/>
            <person name="Tanaka Y."/>
            <person name="Predel R."/>
            <person name="Neupert S."/>
            <person name="Schachtner J."/>
            <person name="Verleyen P."/>
            <person name="Raible F."/>
            <person name="Bork P."/>
            <person name="Friedrich M."/>
            <person name="Walden K.K."/>
            <person name="Robertson H.M."/>
            <person name="Angeli S."/>
            <person name="Foret S."/>
            <person name="Bucher G."/>
            <person name="Schuetz S."/>
            <person name="Maleszka R."/>
            <person name="Wimmer E.A."/>
            <person name="Beeman R.W."/>
            <person name="Lorenzen M."/>
            <person name="Tomoyasu Y."/>
            <person name="Miller S.C."/>
            <person name="Grossmann D."/>
            <person name="Bucher G."/>
        </authorList>
    </citation>
    <scope>NUCLEOTIDE SEQUENCE [LARGE SCALE GENOMIC DNA]</scope>
    <source>
        <strain evidence="4 5">Georgia GA2</strain>
    </source>
</reference>
<comment type="subcellular location">
    <subcellularLocation>
        <location evidence="1">Nucleus</location>
    </subcellularLocation>
</comment>
<dbReference type="GO" id="GO:0003677">
    <property type="term" value="F:DNA binding"/>
    <property type="evidence" value="ECO:0007669"/>
    <property type="project" value="InterPro"/>
</dbReference>
<dbReference type="OMA" id="ICRIHYA"/>
<dbReference type="InParanoid" id="D6WRU3"/>
<dbReference type="AlphaFoldDB" id="D6WRU3"/>
<dbReference type="InterPro" id="IPR006578">
    <property type="entry name" value="MADF-dom"/>
</dbReference>
<feature type="domain" description="MADF" evidence="2">
    <location>
        <begin position="12"/>
        <end position="113"/>
    </location>
</feature>
<dbReference type="GO" id="GO:0005634">
    <property type="term" value="C:nucleus"/>
    <property type="evidence" value="ECO:0000318"/>
    <property type="project" value="GO_Central"/>
</dbReference>
<dbReference type="eggNOG" id="ENOG502S3VN">
    <property type="taxonomic scope" value="Eukaryota"/>
</dbReference>
<dbReference type="PANTHER" id="PTHR12243:SF69">
    <property type="entry name" value="SI:CH73-59F11.3"/>
    <property type="match status" value="1"/>
</dbReference>
<dbReference type="GO" id="GO:0005667">
    <property type="term" value="C:transcription regulator complex"/>
    <property type="evidence" value="ECO:0000318"/>
    <property type="project" value="GO_Central"/>
</dbReference>
<dbReference type="InterPro" id="IPR004210">
    <property type="entry name" value="BESS_motif"/>
</dbReference>
<name>D6WRU3_TRICA</name>
<dbReference type="EMBL" id="KQ971351">
    <property type="protein sequence ID" value="EFA06435.1"/>
    <property type="molecule type" value="Genomic_DNA"/>
</dbReference>
<dbReference type="PROSITE" id="PS51029">
    <property type="entry name" value="MADF"/>
    <property type="match status" value="1"/>
</dbReference>
<evidence type="ECO:0000256" key="1">
    <source>
        <dbReference type="PROSITE-ProRule" id="PRU00371"/>
    </source>
</evidence>
<sequence length="216" mass="25303">MLRLRSTIDSEKLIEEVQKRPALYDGKAPGDFGARKALWEEIAEQVFDTEWTTSTAKEREALVKEVQAKWKNLRDGYMRVRKQEIQDETTGYVKSRKKYVFYDQLSFLESTIKTPQNPNAIFLQERNEDSLDNTSQEMCDFNNTTARDEHLTNILQELVKMQKEEQADDKMGNKKFLLSLLPFLERLPDDVNLEVRLQMMSVLQNYSNGESFMKAQ</sequence>
<protein>
    <recommendedName>
        <fullName evidence="6">MADF domain-containing protein</fullName>
    </recommendedName>
</protein>
<evidence type="ECO:0000313" key="4">
    <source>
        <dbReference type="EMBL" id="EFA06435.1"/>
    </source>
</evidence>
<evidence type="ECO:0008006" key="6">
    <source>
        <dbReference type="Google" id="ProtNLM"/>
    </source>
</evidence>